<name>A0A8H5ZQN7_PETAA</name>
<sequence>MYAKRRSTPRALLQLPKCSRQRHYTTQSTRQNNTDPGLLRNRTRNIQYAFDPVNIPTEKRPSNPFPFLGRQRIAFPIFQHANAIAPSTIGVPWPTLLPSSLQSKYWIEVEEAAKAFTQEILARRSKDKETKYFDAMIDAAVSLLVNAVPMGNLTRMKILTKLYVFFFMSDDVVDSGNRVTMISSHDALQQEPGSDITVYDMLAREILSEDTIQGVRLLESVISWVSATQKNPPESFPTLKDYMTYRVGDVGVRAVFRSVEFACDIPLSETDLEAVSRLRSLCEKHFLLTNDLYSYAKEAIAEQTRGDPVLNAVRVVQRFMNTSVALATAIVRQVIRDVEHQMNDEYEHLAQGATNAQLIYAQGLITAVAGNMFFSATCPRYARAVQGSRLHA</sequence>
<gene>
    <name evidence="2" type="ORF">ETB97_010117</name>
</gene>
<evidence type="ECO:0000256" key="1">
    <source>
        <dbReference type="SAM" id="MobiDB-lite"/>
    </source>
</evidence>
<reference evidence="2 3" key="1">
    <citation type="submission" date="2019-04" db="EMBL/GenBank/DDBJ databases">
        <title>Aspergillus burnettii sp. nov., novel species from soil in southeast Queensland.</title>
        <authorList>
            <person name="Gilchrist C.L.M."/>
            <person name="Pitt J.I."/>
            <person name="Lange L."/>
            <person name="Lacey H.J."/>
            <person name="Vuong D."/>
            <person name="Midgley D.J."/>
            <person name="Greenfield P."/>
            <person name="Bradbury M."/>
            <person name="Lacey E."/>
            <person name="Busk P.K."/>
            <person name="Pilgaard B."/>
            <person name="Chooi Y.H."/>
            <person name="Piggott A.M."/>
        </authorList>
    </citation>
    <scope>NUCLEOTIDE SEQUENCE [LARGE SCALE GENOMIC DNA]</scope>
    <source>
        <strain evidence="2 3">FRR 5400</strain>
    </source>
</reference>
<organism evidence="2 3">
    <name type="scientific">Petromyces alliaceus</name>
    <name type="common">Aspergillus alliaceus</name>
    <dbReference type="NCBI Taxonomy" id="209559"/>
    <lineage>
        <taxon>Eukaryota</taxon>
        <taxon>Fungi</taxon>
        <taxon>Dikarya</taxon>
        <taxon>Ascomycota</taxon>
        <taxon>Pezizomycotina</taxon>
        <taxon>Eurotiomycetes</taxon>
        <taxon>Eurotiomycetidae</taxon>
        <taxon>Eurotiales</taxon>
        <taxon>Aspergillaceae</taxon>
        <taxon>Aspergillus</taxon>
        <taxon>Aspergillus subgen. Circumdati</taxon>
    </lineage>
</organism>
<dbReference type="Gene3D" id="1.10.600.10">
    <property type="entry name" value="Farnesyl Diphosphate Synthase"/>
    <property type="match status" value="1"/>
</dbReference>
<dbReference type="EMBL" id="SPNV01000513">
    <property type="protein sequence ID" value="KAF5855083.1"/>
    <property type="molecule type" value="Genomic_DNA"/>
</dbReference>
<proteinExistence type="predicted"/>
<evidence type="ECO:0000313" key="2">
    <source>
        <dbReference type="EMBL" id="KAF5855083.1"/>
    </source>
</evidence>
<feature type="compositionally biased region" description="Polar residues" evidence="1">
    <location>
        <begin position="24"/>
        <end position="35"/>
    </location>
</feature>
<dbReference type="Proteomes" id="UP000541154">
    <property type="component" value="Unassembled WGS sequence"/>
</dbReference>
<protein>
    <submittedName>
        <fullName evidence="2">Uncharacterized protein</fullName>
    </submittedName>
</protein>
<dbReference type="Pfam" id="PF19086">
    <property type="entry name" value="Terpene_syn_C_2"/>
    <property type="match status" value="1"/>
</dbReference>
<comment type="caution">
    <text evidence="2">The sequence shown here is derived from an EMBL/GenBank/DDBJ whole genome shotgun (WGS) entry which is preliminary data.</text>
</comment>
<dbReference type="InterPro" id="IPR008949">
    <property type="entry name" value="Isoprenoid_synthase_dom_sf"/>
</dbReference>
<dbReference type="SUPFAM" id="SSF48576">
    <property type="entry name" value="Terpenoid synthases"/>
    <property type="match status" value="1"/>
</dbReference>
<feature type="region of interest" description="Disordered" evidence="1">
    <location>
        <begin position="18"/>
        <end position="41"/>
    </location>
</feature>
<accession>A0A8H5ZQN7</accession>
<dbReference type="AlphaFoldDB" id="A0A8H5ZQN7"/>
<evidence type="ECO:0000313" key="3">
    <source>
        <dbReference type="Proteomes" id="UP000541154"/>
    </source>
</evidence>
<keyword evidence="3" id="KW-1185">Reference proteome</keyword>